<dbReference type="GO" id="GO:0052693">
    <property type="term" value="F:epoxyqueuosine reductase activity"/>
    <property type="evidence" value="ECO:0007669"/>
    <property type="project" value="TreeGrafter"/>
</dbReference>
<feature type="domain" description="4Fe-4S ferredoxin-type" evidence="9">
    <location>
        <begin position="178"/>
        <end position="205"/>
    </location>
</feature>
<keyword evidence="6" id="KW-0560">Oxidoreductase</keyword>
<evidence type="ECO:0000256" key="6">
    <source>
        <dbReference type="ARBA" id="ARBA00023002"/>
    </source>
</evidence>
<dbReference type="Pfam" id="PF13484">
    <property type="entry name" value="Fer4_16"/>
    <property type="match status" value="1"/>
</dbReference>
<dbReference type="Proteomes" id="UP000238916">
    <property type="component" value="Unassembled WGS sequence"/>
</dbReference>
<evidence type="ECO:0000256" key="7">
    <source>
        <dbReference type="ARBA" id="ARBA00023004"/>
    </source>
</evidence>
<dbReference type="Pfam" id="PF08331">
    <property type="entry name" value="QueG_DUF1730"/>
    <property type="match status" value="1"/>
</dbReference>
<dbReference type="GO" id="GO:0051539">
    <property type="term" value="F:4 iron, 4 sulfur cluster binding"/>
    <property type="evidence" value="ECO:0007669"/>
    <property type="project" value="UniProtKB-KW"/>
</dbReference>
<evidence type="ECO:0000313" key="10">
    <source>
        <dbReference type="EMBL" id="SPF38979.1"/>
    </source>
</evidence>
<dbReference type="InterPro" id="IPR017900">
    <property type="entry name" value="4Fe4S_Fe_S_CS"/>
</dbReference>
<dbReference type="SUPFAM" id="SSF46548">
    <property type="entry name" value="alpha-helical ferredoxin"/>
    <property type="match status" value="1"/>
</dbReference>
<dbReference type="PROSITE" id="PS00198">
    <property type="entry name" value="4FE4S_FER_1"/>
    <property type="match status" value="1"/>
</dbReference>
<evidence type="ECO:0000256" key="8">
    <source>
        <dbReference type="ARBA" id="ARBA00023014"/>
    </source>
</evidence>
<keyword evidence="3" id="KW-0819">tRNA processing</keyword>
<evidence type="ECO:0000256" key="5">
    <source>
        <dbReference type="ARBA" id="ARBA00022785"/>
    </source>
</evidence>
<gene>
    <name evidence="10" type="ORF">SBF1_200003</name>
</gene>
<protein>
    <recommendedName>
        <fullName evidence="9">4Fe-4S ferredoxin-type domain-containing protein</fullName>
    </recommendedName>
</protein>
<dbReference type="NCBIfam" id="TIGR00276">
    <property type="entry name" value="tRNA epoxyqueuosine(34) reductase QueG"/>
    <property type="match status" value="1"/>
</dbReference>
<keyword evidence="7" id="KW-0408">Iron</keyword>
<organism evidence="10 11">
    <name type="scientific">Candidatus Desulfosporosinus infrequens</name>
    <dbReference type="NCBI Taxonomy" id="2043169"/>
    <lineage>
        <taxon>Bacteria</taxon>
        <taxon>Bacillati</taxon>
        <taxon>Bacillota</taxon>
        <taxon>Clostridia</taxon>
        <taxon>Eubacteriales</taxon>
        <taxon>Desulfitobacteriaceae</taxon>
        <taxon>Desulfosporosinus</taxon>
    </lineage>
</organism>
<dbReference type="InterPro" id="IPR017896">
    <property type="entry name" value="4Fe4S_Fe-S-bd"/>
</dbReference>
<evidence type="ECO:0000256" key="2">
    <source>
        <dbReference type="ARBA" id="ARBA00022490"/>
    </source>
</evidence>
<accession>A0A2U3KH49</accession>
<dbReference type="EMBL" id="OMOF01000113">
    <property type="protein sequence ID" value="SPF38979.1"/>
    <property type="molecule type" value="Genomic_DNA"/>
</dbReference>
<evidence type="ECO:0000313" key="11">
    <source>
        <dbReference type="Proteomes" id="UP000238916"/>
    </source>
</evidence>
<reference evidence="11" key="1">
    <citation type="submission" date="2018-02" db="EMBL/GenBank/DDBJ databases">
        <authorList>
            <person name="Hausmann B."/>
        </authorList>
    </citation>
    <scope>NUCLEOTIDE SEQUENCE [LARGE SCALE GENOMIC DNA]</scope>
    <source>
        <strain evidence="11">Peat soil MAG SbF1</strain>
    </source>
</reference>
<keyword evidence="5" id="KW-0671">Queuosine biosynthesis</keyword>
<dbReference type="PROSITE" id="PS51379">
    <property type="entry name" value="4FE4S_FER_2"/>
    <property type="match status" value="1"/>
</dbReference>
<dbReference type="PANTHER" id="PTHR30002">
    <property type="entry name" value="EPOXYQUEUOSINE REDUCTASE"/>
    <property type="match status" value="1"/>
</dbReference>
<keyword evidence="1" id="KW-0004">4Fe-4S</keyword>
<keyword evidence="2" id="KW-0963">Cytoplasm</keyword>
<dbReference type="AlphaFoldDB" id="A0A2U3KH49"/>
<dbReference type="Gene3D" id="3.30.70.20">
    <property type="match status" value="1"/>
</dbReference>
<evidence type="ECO:0000256" key="4">
    <source>
        <dbReference type="ARBA" id="ARBA00022723"/>
    </source>
</evidence>
<evidence type="ECO:0000256" key="1">
    <source>
        <dbReference type="ARBA" id="ARBA00022485"/>
    </source>
</evidence>
<dbReference type="InterPro" id="IPR004453">
    <property type="entry name" value="QueG"/>
</dbReference>
<dbReference type="PANTHER" id="PTHR30002:SF4">
    <property type="entry name" value="EPOXYQUEUOSINE REDUCTASE"/>
    <property type="match status" value="1"/>
</dbReference>
<dbReference type="InterPro" id="IPR013542">
    <property type="entry name" value="QueG_DUF1730"/>
</dbReference>
<dbReference type="GO" id="GO:0046872">
    <property type="term" value="F:metal ion binding"/>
    <property type="evidence" value="ECO:0007669"/>
    <property type="project" value="UniProtKB-KW"/>
</dbReference>
<dbReference type="GO" id="GO:0008616">
    <property type="term" value="P:tRNA queuosine(34) biosynthetic process"/>
    <property type="evidence" value="ECO:0007669"/>
    <property type="project" value="UniProtKB-KW"/>
</dbReference>
<sequence>MEADEQMRWQTKIKKWGSELGFVAIGFTTAKSVNGLAQVLQTRINQGLATPFEGKEIEQRIDPQAGWQDCQTVVVLAYPLPDTVPPRAGEGILARSAVGADYHRVLRQTISELVDTMISNGWTGNPRWQVDTGPLIERAFALRAGIGWIGRNQQLIIPSYGSFVSLALLLLERELPADRPSIDQCGACQRCVEACPAHILGQETFAAKHCVSYLTQSKEMLSNEECKRLGLRIFGCDTCQEVCPHNQKRMEKEQADSSRSTLRRGVDLLETLNLTKREFQQRFQATAAGWRGKAVLQRNAFLAMHNVQDPRLRLWLEEHGEDQSVPPIIVPYLL</sequence>
<evidence type="ECO:0000259" key="9">
    <source>
        <dbReference type="PROSITE" id="PS51379"/>
    </source>
</evidence>
<name>A0A2U3KH49_9FIRM</name>
<evidence type="ECO:0000256" key="3">
    <source>
        <dbReference type="ARBA" id="ARBA00022694"/>
    </source>
</evidence>
<keyword evidence="8" id="KW-0411">Iron-sulfur</keyword>
<proteinExistence type="predicted"/>
<keyword evidence="4" id="KW-0479">Metal-binding</keyword>